<keyword evidence="2 4" id="KW-0689">Ribosomal protein</keyword>
<comment type="similarity">
    <text evidence="1 4 5">Belongs to the bacterial ribosomal protein bL17 family.</text>
</comment>
<dbReference type="EMBL" id="CP015519">
    <property type="protein sequence ID" value="APG27671.1"/>
    <property type="molecule type" value="Genomic_DNA"/>
</dbReference>
<evidence type="ECO:0000313" key="7">
    <source>
        <dbReference type="Proteomes" id="UP000182517"/>
    </source>
</evidence>
<dbReference type="InterPro" id="IPR036373">
    <property type="entry name" value="Ribosomal_bL17_sf"/>
</dbReference>
<dbReference type="SUPFAM" id="SSF64263">
    <property type="entry name" value="Prokaryotic ribosomal protein L17"/>
    <property type="match status" value="1"/>
</dbReference>
<evidence type="ECO:0000313" key="6">
    <source>
        <dbReference type="EMBL" id="APG27671.1"/>
    </source>
</evidence>
<dbReference type="InterPro" id="IPR047859">
    <property type="entry name" value="Ribosomal_bL17_CS"/>
</dbReference>
<dbReference type="AlphaFoldDB" id="A0A1L3GP24"/>
<gene>
    <name evidence="4" type="primary">rplQ</name>
    <name evidence="6" type="ORF">A7E78_07360</name>
</gene>
<dbReference type="PANTHER" id="PTHR14413">
    <property type="entry name" value="RIBOSOMAL PROTEIN L17"/>
    <property type="match status" value="1"/>
</dbReference>
<proteinExistence type="inferred from homology"/>
<evidence type="ECO:0000256" key="4">
    <source>
        <dbReference type="HAMAP-Rule" id="MF_01368"/>
    </source>
</evidence>
<dbReference type="Proteomes" id="UP000182517">
    <property type="component" value="Chromosome"/>
</dbReference>
<dbReference type="InterPro" id="IPR000456">
    <property type="entry name" value="Ribosomal_bL17"/>
</dbReference>
<dbReference type="Pfam" id="PF01196">
    <property type="entry name" value="Ribosomal_L17"/>
    <property type="match status" value="1"/>
</dbReference>
<keyword evidence="7" id="KW-1185">Reference proteome</keyword>
<organism evidence="6 7">
    <name type="scientific">Syntrophotalea acetylenivorans</name>
    <dbReference type="NCBI Taxonomy" id="1842532"/>
    <lineage>
        <taxon>Bacteria</taxon>
        <taxon>Pseudomonadati</taxon>
        <taxon>Thermodesulfobacteriota</taxon>
        <taxon>Desulfuromonadia</taxon>
        <taxon>Desulfuromonadales</taxon>
        <taxon>Syntrophotaleaceae</taxon>
        <taxon>Syntrophotalea</taxon>
    </lineage>
</organism>
<reference evidence="6 7" key="1">
    <citation type="journal article" date="2017" name="Genome Announc.">
        <title>Complete Genome Sequences of Two Acetylene-Fermenting Pelobacter acetylenicus Strains.</title>
        <authorList>
            <person name="Sutton J.M."/>
            <person name="Baesman S.M."/>
            <person name="Fierst J.L."/>
            <person name="Poret-Peterson A.T."/>
            <person name="Oremland R.S."/>
            <person name="Dunlap D.S."/>
            <person name="Akob D.M."/>
        </authorList>
    </citation>
    <scope>NUCLEOTIDE SEQUENCE [LARGE SCALE GENOMIC DNA]</scope>
    <source>
        <strain evidence="6 7">SFB93</strain>
    </source>
</reference>
<name>A0A1L3GP24_9BACT</name>
<dbReference type="Gene3D" id="3.90.1030.10">
    <property type="entry name" value="Ribosomal protein L17"/>
    <property type="match status" value="1"/>
</dbReference>
<accession>A0A1L3GP24</accession>
<dbReference type="RefSeq" id="WP_072283636.1">
    <property type="nucleotide sequence ID" value="NZ_CP015519.1"/>
</dbReference>
<evidence type="ECO:0000256" key="1">
    <source>
        <dbReference type="ARBA" id="ARBA00008777"/>
    </source>
</evidence>
<evidence type="ECO:0000256" key="3">
    <source>
        <dbReference type="ARBA" id="ARBA00023274"/>
    </source>
</evidence>
<dbReference type="PROSITE" id="PS01167">
    <property type="entry name" value="RIBOSOMAL_L17"/>
    <property type="match status" value="1"/>
</dbReference>
<evidence type="ECO:0000256" key="2">
    <source>
        <dbReference type="ARBA" id="ARBA00022980"/>
    </source>
</evidence>
<dbReference type="PANTHER" id="PTHR14413:SF16">
    <property type="entry name" value="LARGE RIBOSOMAL SUBUNIT PROTEIN BL17M"/>
    <property type="match status" value="1"/>
</dbReference>
<evidence type="ECO:0000256" key="5">
    <source>
        <dbReference type="RuleBase" id="RU000660"/>
    </source>
</evidence>
<protein>
    <recommendedName>
        <fullName evidence="4">Large ribosomal subunit protein bL17</fullName>
    </recommendedName>
</protein>
<sequence>MRHNKSGRRLGRNSSHRAAMMRNMVTSLLDHEKITTTITRAKELRKVAEKMITLGKRGDLHARRQALQVIRDRKVVGKLFEMVAPRYKDRPGGYTRIIKLGNRAGDNAPVCLIELVEEEFTPRPKKVVAEAAADVAPVEEPVVEAATEEVVAESEAEAEDKD</sequence>
<dbReference type="GO" id="GO:0022625">
    <property type="term" value="C:cytosolic large ribosomal subunit"/>
    <property type="evidence" value="ECO:0007669"/>
    <property type="project" value="TreeGrafter"/>
</dbReference>
<dbReference type="KEGG" id="pef:A7E78_07360"/>
<keyword evidence="3 4" id="KW-0687">Ribonucleoprotein</keyword>
<comment type="subunit">
    <text evidence="4">Part of the 50S ribosomal subunit. Contacts protein L32.</text>
</comment>
<dbReference type="GO" id="GO:0003735">
    <property type="term" value="F:structural constituent of ribosome"/>
    <property type="evidence" value="ECO:0007669"/>
    <property type="project" value="InterPro"/>
</dbReference>
<dbReference type="FunFam" id="3.90.1030.10:FF:000001">
    <property type="entry name" value="50S ribosomal protein L17"/>
    <property type="match status" value="1"/>
</dbReference>
<dbReference type="GO" id="GO:0006412">
    <property type="term" value="P:translation"/>
    <property type="evidence" value="ECO:0007669"/>
    <property type="project" value="UniProtKB-UniRule"/>
</dbReference>
<dbReference type="OrthoDB" id="9809073at2"/>
<dbReference type="NCBIfam" id="TIGR00059">
    <property type="entry name" value="L17"/>
    <property type="match status" value="1"/>
</dbReference>
<dbReference type="STRING" id="1842532.A7E78_07360"/>
<dbReference type="HAMAP" id="MF_01368">
    <property type="entry name" value="Ribosomal_bL17"/>
    <property type="match status" value="1"/>
</dbReference>